<gene>
    <name evidence="1" type="ORF">KUCAC02_026174</name>
</gene>
<proteinExistence type="predicted"/>
<reference evidence="1" key="1">
    <citation type="submission" date="2022-05" db="EMBL/GenBank/DDBJ databases">
        <title>Chromosome-level genome of Chaenocephalus aceratus.</title>
        <authorList>
            <person name="Park H."/>
        </authorList>
    </citation>
    <scope>NUCLEOTIDE SEQUENCE</scope>
    <source>
        <strain evidence="1">KU_202001</strain>
    </source>
</reference>
<sequence length="485" mass="54119">MKNYKALDSYKLLESGWVQTVRHIIPDDTTLTVLRADVTPSFRVNEPHHPWAAVTQRGDVVAAHCDCKAGLGESCSHIGGLRYKVEMIVRVGDPACTDVLCTWNEASMKGVQPARVAEINFYGDKPKEKVVANNAPARRADPQPVSSDVFEDFLMSLLAASNPVMPVGLSLFGSTSSNFAPKKAVVPSQKVPPGLRSLYRGVEGFNSLDEEQRAGGITSSVSHSVLRTSTTKPSQYLIKSICCDRPSNLKRTAIVWGNEHEQVSRQQYADWAISSVHSDLKVNNCGLLIKREQPFLAASPDAMLACSCHGMGVLEIKCPFKFREMSVEEMSKEKDSCLDQNLELKESHQYYTQTQHQMYVTGASYCDFLVWLPTGGHVCTVFPDKEYTLTYVPVLTAFWEGHIRPELLFRKLELGTKQTEHGNKQGHCSCGSADSVPMLGCDDDKCTHQWFHWACVGITKEPKSKTWYCDNCKSSNTKIKRQRRQ</sequence>
<dbReference type="EMBL" id="CM043799">
    <property type="protein sequence ID" value="KAI4804549.1"/>
    <property type="molecule type" value="Genomic_DNA"/>
</dbReference>
<comment type="caution">
    <text evidence="1">The sequence shown here is derived from an EMBL/GenBank/DDBJ whole genome shotgun (WGS) entry which is preliminary data.</text>
</comment>
<evidence type="ECO:0000313" key="1">
    <source>
        <dbReference type="EMBL" id="KAI4804549.1"/>
    </source>
</evidence>
<organism evidence="1 2">
    <name type="scientific">Chaenocephalus aceratus</name>
    <name type="common">Blackfin icefish</name>
    <name type="synonym">Chaenichthys aceratus</name>
    <dbReference type="NCBI Taxonomy" id="36190"/>
    <lineage>
        <taxon>Eukaryota</taxon>
        <taxon>Metazoa</taxon>
        <taxon>Chordata</taxon>
        <taxon>Craniata</taxon>
        <taxon>Vertebrata</taxon>
        <taxon>Euteleostomi</taxon>
        <taxon>Actinopterygii</taxon>
        <taxon>Neopterygii</taxon>
        <taxon>Teleostei</taxon>
        <taxon>Neoteleostei</taxon>
        <taxon>Acanthomorphata</taxon>
        <taxon>Eupercaria</taxon>
        <taxon>Perciformes</taxon>
        <taxon>Notothenioidei</taxon>
        <taxon>Channichthyidae</taxon>
        <taxon>Chaenocephalus</taxon>
    </lineage>
</organism>
<keyword evidence="2" id="KW-1185">Reference proteome</keyword>
<protein>
    <submittedName>
        <fullName evidence="1">Uncharacterized protein</fullName>
    </submittedName>
</protein>
<evidence type="ECO:0000313" key="2">
    <source>
        <dbReference type="Proteomes" id="UP001057452"/>
    </source>
</evidence>
<dbReference type="Proteomes" id="UP001057452">
    <property type="component" value="Chromosome 15"/>
</dbReference>
<name>A0ACB9VWR9_CHAAC</name>
<accession>A0ACB9VWR9</accession>